<dbReference type="InterPro" id="IPR039902">
    <property type="entry name" value="CCDC148/CCDC112"/>
</dbReference>
<evidence type="ECO:0000256" key="2">
    <source>
        <dbReference type="SAM" id="Coils"/>
    </source>
</evidence>
<feature type="coiled-coil region" evidence="2">
    <location>
        <begin position="321"/>
        <end position="366"/>
    </location>
</feature>
<dbReference type="AlphaFoldDB" id="A0A836H1U9"/>
<dbReference type="PANTHER" id="PTHR21549">
    <property type="entry name" value="MUTATED IN BLADDER CANCER 1"/>
    <property type="match status" value="1"/>
</dbReference>
<keyword evidence="5" id="KW-1185">Reference proteome</keyword>
<keyword evidence="1 2" id="KW-0175">Coiled coil</keyword>
<dbReference type="EMBL" id="JAFHKP010000010">
    <property type="protein sequence ID" value="KAG5484259.1"/>
    <property type="molecule type" value="Genomic_DNA"/>
</dbReference>
<evidence type="ECO:0000256" key="1">
    <source>
        <dbReference type="ARBA" id="ARBA00023054"/>
    </source>
</evidence>
<dbReference type="GeneID" id="94174569"/>
<organism evidence="4 5">
    <name type="scientific">Leishmania enriettii</name>
    <dbReference type="NCBI Taxonomy" id="5663"/>
    <lineage>
        <taxon>Eukaryota</taxon>
        <taxon>Discoba</taxon>
        <taxon>Euglenozoa</taxon>
        <taxon>Kinetoplastea</taxon>
        <taxon>Metakinetoplastina</taxon>
        <taxon>Trypanosomatida</taxon>
        <taxon>Trypanosomatidae</taxon>
        <taxon>Leishmaniinae</taxon>
        <taxon>Leishmania</taxon>
    </lineage>
</organism>
<evidence type="ECO:0000313" key="5">
    <source>
        <dbReference type="Proteomes" id="UP000674179"/>
    </source>
</evidence>
<name>A0A836H1U9_LEIEN</name>
<comment type="caution">
    <text evidence="4">The sequence shown here is derived from an EMBL/GenBank/DDBJ whole genome shotgun (WGS) entry which is preliminary data.</text>
</comment>
<feature type="region of interest" description="Disordered" evidence="3">
    <location>
        <begin position="545"/>
        <end position="567"/>
    </location>
</feature>
<proteinExistence type="predicted"/>
<reference evidence="4 5" key="1">
    <citation type="submission" date="2021-02" db="EMBL/GenBank/DDBJ databases">
        <title>Leishmania (Mundinia) enrietti genome sequencing and assembly.</title>
        <authorList>
            <person name="Almutairi H."/>
            <person name="Gatherer D."/>
        </authorList>
    </citation>
    <scope>NUCLEOTIDE SEQUENCE [LARGE SCALE GENOMIC DNA]</scope>
    <source>
        <strain evidence="4">CUR178</strain>
    </source>
</reference>
<dbReference type="KEGG" id="lenr:94174569"/>
<dbReference type="RefSeq" id="XP_067695147.1">
    <property type="nucleotide sequence ID" value="XM_067839059.1"/>
</dbReference>
<feature type="region of interest" description="Disordered" evidence="3">
    <location>
        <begin position="420"/>
        <end position="453"/>
    </location>
</feature>
<dbReference type="OrthoDB" id="448087at2759"/>
<dbReference type="Proteomes" id="UP000674179">
    <property type="component" value="Chromosome 10"/>
</dbReference>
<dbReference type="PANTHER" id="PTHR21549:SF1">
    <property type="entry name" value="COILED-COIL DOMAIN-CONTAINING PROTEIN 148"/>
    <property type="match status" value="1"/>
</dbReference>
<protein>
    <submittedName>
        <fullName evidence="4">Uncharacterized protein</fullName>
    </submittedName>
</protein>
<feature type="coiled-coil region" evidence="2">
    <location>
        <begin position="20"/>
        <end position="99"/>
    </location>
</feature>
<accession>A0A836H1U9</accession>
<evidence type="ECO:0000313" key="4">
    <source>
        <dbReference type="EMBL" id="KAG5484259.1"/>
    </source>
</evidence>
<sequence length="567" mass="63592">MRGSTRASAFSDADAQSAVLEEWKRRSAKSKEAARSLRQKVQRLKSDAAACRRACQWMKERDALDREQETCEAALEAMQRSLGEELSDAESERRRLELSALKAFLSQQLTEVGAVWRASAAKQSQNMCSGAAAADQISRIRDWIAAELTKCEASMMELATPSAGLEPQANAVAECRSAVRQAQQRFEALCESYHPAQQLRDTFEAALRSAKEETLTRIRDASVLAAAATPPDILRTVGLIVKMGQYARKFEISAATLNALTERVLLVYPAMPVADVRTAIEEAMALRKARALSQAATSDFQRANASLLSSCESAFIVAQQMAKQRQEKTEAARQRVAARNRRHAHLTQERAAYEAVLRQRQSFEEQMQAEAAAKEKALLAKRAIEFQERLRLFEAYEVQQSALRQKERELAELKAQALEEEKAARMRRNEERVEYRRQREEQRQNEQKKREQELAALQAKKQEALQRFFAAVDKEVGVEADPQRLLKATSSSAQTEQYTTLAQATKSPITGFSDEQIMKDPRVRLYHALLAAGLHTTPYGREVATRGYHVSPAQKASEGNPLRGEFS</sequence>
<evidence type="ECO:0000256" key="3">
    <source>
        <dbReference type="SAM" id="MobiDB-lite"/>
    </source>
</evidence>
<gene>
    <name evidence="4" type="ORF">CUR178_07415</name>
</gene>